<gene>
    <name evidence="19" type="primary">cobS</name>
    <name evidence="20" type="ORF">GCM10022421_21290</name>
</gene>
<evidence type="ECO:0000256" key="18">
    <source>
        <dbReference type="ARBA" id="ARBA00049504"/>
    </source>
</evidence>
<dbReference type="Proteomes" id="UP001501479">
    <property type="component" value="Unassembled WGS sequence"/>
</dbReference>
<keyword evidence="9 19" id="KW-0808">Transferase</keyword>
<evidence type="ECO:0000256" key="15">
    <source>
        <dbReference type="ARBA" id="ARBA00032605"/>
    </source>
</evidence>
<reference evidence="21" key="1">
    <citation type="journal article" date="2019" name="Int. J. Syst. Evol. Microbiol.">
        <title>The Global Catalogue of Microorganisms (GCM) 10K type strain sequencing project: providing services to taxonomists for standard genome sequencing and annotation.</title>
        <authorList>
            <consortium name="The Broad Institute Genomics Platform"/>
            <consortium name="The Broad Institute Genome Sequencing Center for Infectious Disease"/>
            <person name="Wu L."/>
            <person name="Ma J."/>
        </authorList>
    </citation>
    <scope>NUCLEOTIDE SEQUENCE [LARGE SCALE GENOMIC DNA]</scope>
    <source>
        <strain evidence="21">JCM 17329</strain>
    </source>
</reference>
<comment type="subcellular location">
    <subcellularLocation>
        <location evidence="2 19">Cell membrane</location>
        <topology evidence="2 19">Multi-pass membrane protein</topology>
    </subcellularLocation>
</comment>
<keyword evidence="12 19" id="KW-1133">Transmembrane helix</keyword>
<dbReference type="EC" id="2.7.8.26" evidence="5 19"/>
<feature type="transmembrane region" description="Helical" evidence="19">
    <location>
        <begin position="232"/>
        <end position="249"/>
    </location>
</feature>
<comment type="caution">
    <text evidence="20">The sequence shown here is derived from an EMBL/GenBank/DDBJ whole genome shotgun (WGS) entry which is preliminary data.</text>
</comment>
<evidence type="ECO:0000256" key="11">
    <source>
        <dbReference type="ARBA" id="ARBA00022842"/>
    </source>
</evidence>
<evidence type="ECO:0000256" key="17">
    <source>
        <dbReference type="ARBA" id="ARBA00048623"/>
    </source>
</evidence>
<comment type="similarity">
    <text evidence="4 19">Belongs to the CobS family.</text>
</comment>
<comment type="catalytic activity">
    <reaction evidence="17 19">
        <text>alpha-ribazole + adenosylcob(III)inamide-GDP = adenosylcob(III)alamin + GMP + H(+)</text>
        <dbReference type="Rhea" id="RHEA:16049"/>
        <dbReference type="ChEBI" id="CHEBI:10329"/>
        <dbReference type="ChEBI" id="CHEBI:15378"/>
        <dbReference type="ChEBI" id="CHEBI:18408"/>
        <dbReference type="ChEBI" id="CHEBI:58115"/>
        <dbReference type="ChEBI" id="CHEBI:60487"/>
        <dbReference type="EC" id="2.7.8.26"/>
    </reaction>
</comment>
<dbReference type="EMBL" id="BAABDS010000035">
    <property type="protein sequence ID" value="GAA3713746.1"/>
    <property type="molecule type" value="Genomic_DNA"/>
</dbReference>
<evidence type="ECO:0000256" key="1">
    <source>
        <dbReference type="ARBA" id="ARBA00001946"/>
    </source>
</evidence>
<keyword evidence="21" id="KW-1185">Reference proteome</keyword>
<evidence type="ECO:0000256" key="13">
    <source>
        <dbReference type="ARBA" id="ARBA00023136"/>
    </source>
</evidence>
<organism evidence="20 21">
    <name type="scientific">Oceanisphaera sediminis</name>
    <dbReference type="NCBI Taxonomy" id="981381"/>
    <lineage>
        <taxon>Bacteria</taxon>
        <taxon>Pseudomonadati</taxon>
        <taxon>Pseudomonadota</taxon>
        <taxon>Gammaproteobacteria</taxon>
        <taxon>Aeromonadales</taxon>
        <taxon>Aeromonadaceae</taxon>
        <taxon>Oceanisphaera</taxon>
    </lineage>
</organism>
<feature type="transmembrane region" description="Helical" evidence="19">
    <location>
        <begin position="205"/>
        <end position="226"/>
    </location>
</feature>
<evidence type="ECO:0000256" key="10">
    <source>
        <dbReference type="ARBA" id="ARBA00022692"/>
    </source>
</evidence>
<feature type="transmembrane region" description="Helical" evidence="19">
    <location>
        <begin position="67"/>
        <end position="91"/>
    </location>
</feature>
<accession>A0ABP7E4T1</accession>
<name>A0ABP7E4T1_9GAMM</name>
<dbReference type="PANTHER" id="PTHR34148">
    <property type="entry name" value="ADENOSYLCOBINAMIDE-GDP RIBAZOLETRANSFERASE"/>
    <property type="match status" value="1"/>
</dbReference>
<evidence type="ECO:0000313" key="20">
    <source>
        <dbReference type="EMBL" id="GAA3713746.1"/>
    </source>
</evidence>
<comment type="cofactor">
    <cofactor evidence="1 19">
        <name>Mg(2+)</name>
        <dbReference type="ChEBI" id="CHEBI:18420"/>
    </cofactor>
</comment>
<dbReference type="NCBIfam" id="TIGR00317">
    <property type="entry name" value="cobS"/>
    <property type="match status" value="1"/>
</dbReference>
<feature type="transmembrane region" description="Helical" evidence="19">
    <location>
        <begin position="133"/>
        <end position="153"/>
    </location>
</feature>
<comment type="pathway">
    <text evidence="3 19">Cofactor biosynthesis; adenosylcobalamin biosynthesis; adenosylcobalamin from cob(II)yrinate a,c-diamide: step 7/7.</text>
</comment>
<evidence type="ECO:0000256" key="19">
    <source>
        <dbReference type="HAMAP-Rule" id="MF_00719"/>
    </source>
</evidence>
<dbReference type="PANTHER" id="PTHR34148:SF1">
    <property type="entry name" value="ADENOSYLCOBINAMIDE-GDP RIBAZOLETRANSFERASE"/>
    <property type="match status" value="1"/>
</dbReference>
<proteinExistence type="inferred from homology"/>
<dbReference type="HAMAP" id="MF_00719">
    <property type="entry name" value="CobS"/>
    <property type="match status" value="1"/>
</dbReference>
<evidence type="ECO:0000256" key="7">
    <source>
        <dbReference type="ARBA" id="ARBA00022475"/>
    </source>
</evidence>
<evidence type="ECO:0000256" key="9">
    <source>
        <dbReference type="ARBA" id="ARBA00022679"/>
    </source>
</evidence>
<evidence type="ECO:0000256" key="14">
    <source>
        <dbReference type="ARBA" id="ARBA00025228"/>
    </source>
</evidence>
<keyword evidence="7 19" id="KW-1003">Cell membrane</keyword>
<evidence type="ECO:0000313" key="21">
    <source>
        <dbReference type="Proteomes" id="UP001501479"/>
    </source>
</evidence>
<evidence type="ECO:0000256" key="12">
    <source>
        <dbReference type="ARBA" id="ARBA00022989"/>
    </source>
</evidence>
<feature type="transmembrane region" description="Helical" evidence="19">
    <location>
        <begin position="159"/>
        <end position="184"/>
    </location>
</feature>
<dbReference type="Pfam" id="PF02654">
    <property type="entry name" value="CobS"/>
    <property type="match status" value="1"/>
</dbReference>
<keyword evidence="8 19" id="KW-0169">Cobalamin biosynthesis</keyword>
<evidence type="ECO:0000256" key="3">
    <source>
        <dbReference type="ARBA" id="ARBA00004663"/>
    </source>
</evidence>
<evidence type="ECO:0000256" key="6">
    <source>
        <dbReference type="ARBA" id="ARBA00015850"/>
    </source>
</evidence>
<evidence type="ECO:0000256" key="16">
    <source>
        <dbReference type="ARBA" id="ARBA00032853"/>
    </source>
</evidence>
<comment type="catalytic activity">
    <reaction evidence="18 19">
        <text>alpha-ribazole 5'-phosphate + adenosylcob(III)inamide-GDP = adenosylcob(III)alamin 5'-phosphate + GMP + H(+)</text>
        <dbReference type="Rhea" id="RHEA:23560"/>
        <dbReference type="ChEBI" id="CHEBI:15378"/>
        <dbReference type="ChEBI" id="CHEBI:57918"/>
        <dbReference type="ChEBI" id="CHEBI:58115"/>
        <dbReference type="ChEBI" id="CHEBI:60487"/>
        <dbReference type="ChEBI" id="CHEBI:60493"/>
        <dbReference type="EC" id="2.7.8.26"/>
    </reaction>
</comment>
<comment type="function">
    <text evidence="14 19">Joins adenosylcobinamide-GDP and alpha-ribazole to generate adenosylcobalamin (Ado-cobalamin). Also synthesizes adenosylcobalamin 5'-phosphate from adenosylcobinamide-GDP and alpha-ribazole 5'-phosphate.</text>
</comment>
<sequence>MTLSQHNAHEQSATPAGHPLSRRLRHEGRLLLVATQFLTRLPVPQLADYQPDWLHQSSRHFPAVGLLIGLLCAGMFWLASLLFSPLVAAVASTAFGIKLTGAFHEDGLADTCDGLGGGLTKERALTIMKDSRLGTFGTLGLVMALLLKVSLLAAMPLSLALAALVVGHSGSRLMCISLLALLPYGGDIEHAKAKPMAQQLTPMQGLMGAGWVLLSLLLVWLWLPMADVELTLWHWLLPLAMALVATDYMRRLMKRRLGGYTGDGLGATQQLSEIAIYAGLAALL</sequence>
<keyword evidence="11 19" id="KW-0460">Magnesium</keyword>
<evidence type="ECO:0000256" key="5">
    <source>
        <dbReference type="ARBA" id="ARBA00013200"/>
    </source>
</evidence>
<keyword evidence="10 19" id="KW-0812">Transmembrane</keyword>
<evidence type="ECO:0000256" key="8">
    <source>
        <dbReference type="ARBA" id="ARBA00022573"/>
    </source>
</evidence>
<evidence type="ECO:0000256" key="4">
    <source>
        <dbReference type="ARBA" id="ARBA00010561"/>
    </source>
</evidence>
<evidence type="ECO:0000256" key="2">
    <source>
        <dbReference type="ARBA" id="ARBA00004651"/>
    </source>
</evidence>
<dbReference type="InterPro" id="IPR003805">
    <property type="entry name" value="CobS"/>
</dbReference>
<keyword evidence="13 19" id="KW-0472">Membrane</keyword>
<protein>
    <recommendedName>
        <fullName evidence="6 19">Adenosylcobinamide-GDP ribazoletransferase</fullName>
        <ecNumber evidence="5 19">2.7.8.26</ecNumber>
    </recommendedName>
    <alternativeName>
        <fullName evidence="16 19">Cobalamin synthase</fullName>
    </alternativeName>
    <alternativeName>
        <fullName evidence="15 19">Cobalamin-5'-phosphate synthase</fullName>
    </alternativeName>
</protein>
<dbReference type="RefSeq" id="WP_344964841.1">
    <property type="nucleotide sequence ID" value="NZ_BAABDS010000035.1"/>
</dbReference>